<gene>
    <name evidence="1" type="ORF">BCY86_07030</name>
</gene>
<evidence type="ECO:0000313" key="2">
    <source>
        <dbReference type="Proteomes" id="UP000185544"/>
    </source>
</evidence>
<dbReference type="EMBL" id="CP016908">
    <property type="protein sequence ID" value="APS00455.1"/>
    <property type="molecule type" value="Genomic_DNA"/>
</dbReference>
<keyword evidence="2" id="KW-1185">Reference proteome</keyword>
<evidence type="ECO:0000313" key="1">
    <source>
        <dbReference type="EMBL" id="APS00455.1"/>
    </source>
</evidence>
<protein>
    <submittedName>
        <fullName evidence="1">Uncharacterized protein</fullName>
    </submittedName>
</protein>
<dbReference type="AlphaFoldDB" id="A0A1L6MYH2"/>
<proteinExistence type="predicted"/>
<dbReference type="Proteomes" id="UP000185544">
    <property type="component" value="Chromosome"/>
</dbReference>
<organism evidence="1 2">
    <name type="scientific">Pajaroellobacter abortibovis</name>
    <dbReference type="NCBI Taxonomy" id="1882918"/>
    <lineage>
        <taxon>Bacteria</taxon>
        <taxon>Pseudomonadati</taxon>
        <taxon>Myxococcota</taxon>
        <taxon>Polyangia</taxon>
        <taxon>Polyangiales</taxon>
        <taxon>Polyangiaceae</taxon>
    </lineage>
</organism>
<dbReference type="KEGG" id="pabo:BCY86_07030"/>
<sequence length="84" mass="9812">MPHIGKPAYPLFYRMVISLVSLNNRNNLKKEAHFRALAQQPVQEFVLMGTRISLEGLKILMDPQSVLSKYLWSVELNLDFVHWE</sequence>
<name>A0A1L6MYH2_9BACT</name>
<accession>A0A1L6MYH2</accession>
<reference evidence="1 2" key="1">
    <citation type="submission" date="2016-08" db="EMBL/GenBank/DDBJ databases">
        <title>Identification and validation of antigenic proteins from Pajaroellobacter abortibovis using de-novo genome sequence assembly and reverse vaccinology.</title>
        <authorList>
            <person name="Welly B.T."/>
            <person name="Miller M.R."/>
            <person name="Stott J.L."/>
            <person name="Blanchard M.T."/>
            <person name="Islas-Trejo A.D."/>
            <person name="O'Rourke S.M."/>
            <person name="Young A.E."/>
            <person name="Medrano J.F."/>
            <person name="Van Eenennaam A.L."/>
        </authorList>
    </citation>
    <scope>NUCLEOTIDE SEQUENCE [LARGE SCALE GENOMIC DNA]</scope>
    <source>
        <strain evidence="1 2">BTF92-0548A/99-0131</strain>
    </source>
</reference>